<feature type="region of interest" description="Disordered" evidence="1">
    <location>
        <begin position="418"/>
        <end position="437"/>
    </location>
</feature>
<name>A0ABN9QBK9_9DINO</name>
<dbReference type="CDD" id="cd00590">
    <property type="entry name" value="RRM_SF"/>
    <property type="match status" value="1"/>
</dbReference>
<feature type="domain" description="RRM" evidence="2">
    <location>
        <begin position="346"/>
        <end position="413"/>
    </location>
</feature>
<dbReference type="SUPFAM" id="SSF54928">
    <property type="entry name" value="RNA-binding domain, RBD"/>
    <property type="match status" value="1"/>
</dbReference>
<dbReference type="Gene3D" id="3.30.70.330">
    <property type="match status" value="1"/>
</dbReference>
<feature type="region of interest" description="Disordered" evidence="1">
    <location>
        <begin position="443"/>
        <end position="497"/>
    </location>
</feature>
<evidence type="ECO:0000313" key="4">
    <source>
        <dbReference type="Proteomes" id="UP001189429"/>
    </source>
</evidence>
<evidence type="ECO:0000256" key="1">
    <source>
        <dbReference type="SAM" id="MobiDB-lite"/>
    </source>
</evidence>
<dbReference type="Pfam" id="PF00076">
    <property type="entry name" value="RRM_1"/>
    <property type="match status" value="1"/>
</dbReference>
<feature type="compositionally biased region" description="Basic and acidic residues" evidence="1">
    <location>
        <begin position="423"/>
        <end position="437"/>
    </location>
</feature>
<sequence length="535" mass="58030">MKRPWPGQPVVVAPRPRLASQAAQQQVQELAQAPAAWEPVRQLAVQQQAWQPMPQPLAHGFALPPWLRKPVADPVATASAAEALSKAAEKALSARGAPRMEGESTICTFGFACRRIDCWWVHPQGRQIDANPGLSVCRYGVDCPNKRCFFFHPDGRHIDPAVFEIFLDELPMPQRPHVPPAAGNTEVFMDFFEQDPDSASFRDAMSSAYGGVKSIRKIPGSTKGYVSFEDQRAAKKCVEEQAGTWSESERCTAESSWSNRKSWDRGPYGMDLAKLIIGKKGKNLNDVVEKLGDGAKLHFNTDDGYAAFKGKVAKSQLTDLRALLAEVLAAAHSEIGASMRQVEVDKGLPKAFTHDEASDLFKAFGTIESLDLTDPDPDDPAIAPKACVVYEASEEALRAVSDLHAAIFFGTPLSCSLRPAGSTDDRKRSQWSKRFPDRASRKGWTRLRWNQTSDGGGDSSEHNGLGGSEYFEPPDADSGDNGQHGEAAPVAGGSSAAEDQGESVWFCSCGYQNDEGALVCGEFADSEGCGQPRDA</sequence>
<dbReference type="InterPro" id="IPR035979">
    <property type="entry name" value="RBD_domain_sf"/>
</dbReference>
<keyword evidence="4" id="KW-1185">Reference proteome</keyword>
<dbReference type="EMBL" id="CAUYUJ010002447">
    <property type="protein sequence ID" value="CAK0800807.1"/>
    <property type="molecule type" value="Genomic_DNA"/>
</dbReference>
<gene>
    <name evidence="3" type="ORF">PCOR1329_LOCUS8854</name>
</gene>
<evidence type="ECO:0000313" key="3">
    <source>
        <dbReference type="EMBL" id="CAK0800807.1"/>
    </source>
</evidence>
<reference evidence="3" key="1">
    <citation type="submission" date="2023-10" db="EMBL/GenBank/DDBJ databases">
        <authorList>
            <person name="Chen Y."/>
            <person name="Shah S."/>
            <person name="Dougan E. K."/>
            <person name="Thang M."/>
            <person name="Chan C."/>
        </authorList>
    </citation>
    <scope>NUCLEOTIDE SEQUENCE [LARGE SCALE GENOMIC DNA]</scope>
</reference>
<evidence type="ECO:0000259" key="2">
    <source>
        <dbReference type="Pfam" id="PF00076"/>
    </source>
</evidence>
<proteinExistence type="predicted"/>
<dbReference type="Proteomes" id="UP001189429">
    <property type="component" value="Unassembled WGS sequence"/>
</dbReference>
<dbReference type="InterPro" id="IPR012677">
    <property type="entry name" value="Nucleotide-bd_a/b_plait_sf"/>
</dbReference>
<organism evidence="3 4">
    <name type="scientific">Prorocentrum cordatum</name>
    <dbReference type="NCBI Taxonomy" id="2364126"/>
    <lineage>
        <taxon>Eukaryota</taxon>
        <taxon>Sar</taxon>
        <taxon>Alveolata</taxon>
        <taxon>Dinophyceae</taxon>
        <taxon>Prorocentrales</taxon>
        <taxon>Prorocentraceae</taxon>
        <taxon>Prorocentrum</taxon>
    </lineage>
</organism>
<accession>A0ABN9QBK9</accession>
<comment type="caution">
    <text evidence="3">The sequence shown here is derived from an EMBL/GenBank/DDBJ whole genome shotgun (WGS) entry which is preliminary data.</text>
</comment>
<dbReference type="InterPro" id="IPR000504">
    <property type="entry name" value="RRM_dom"/>
</dbReference>
<dbReference type="Gene3D" id="4.10.1000.40">
    <property type="match status" value="1"/>
</dbReference>
<protein>
    <recommendedName>
        <fullName evidence="2">RRM domain-containing protein</fullName>
    </recommendedName>
</protein>